<reference evidence="2 4" key="1">
    <citation type="journal article" date="2014" name="Nat. Genet.">
        <title>Genome and transcriptome of the porcine whipworm Trichuris suis.</title>
        <authorList>
            <person name="Jex A.R."/>
            <person name="Nejsum P."/>
            <person name="Schwarz E.M."/>
            <person name="Hu L."/>
            <person name="Young N.D."/>
            <person name="Hall R.S."/>
            <person name="Korhonen P.K."/>
            <person name="Liao S."/>
            <person name="Thamsborg S."/>
            <person name="Xia J."/>
            <person name="Xu P."/>
            <person name="Wang S."/>
            <person name="Scheerlinck J.P."/>
            <person name="Hofmann A."/>
            <person name="Sternberg P.W."/>
            <person name="Wang J."/>
            <person name="Gasser R.B."/>
        </authorList>
    </citation>
    <scope>NUCLEOTIDE SEQUENCE [LARGE SCALE GENOMIC DNA]</scope>
    <source>
        <strain evidence="3">DCEP-RM93F</strain>
        <strain evidence="2">DCEP-RM93M</strain>
    </source>
</reference>
<accession>A0A085MMB7</accession>
<evidence type="ECO:0000256" key="1">
    <source>
        <dbReference type="SAM" id="MobiDB-lite"/>
    </source>
</evidence>
<feature type="region of interest" description="Disordered" evidence="1">
    <location>
        <begin position="65"/>
        <end position="100"/>
    </location>
</feature>
<evidence type="ECO:0000313" key="2">
    <source>
        <dbReference type="EMBL" id="KFD58363.1"/>
    </source>
</evidence>
<protein>
    <submittedName>
        <fullName evidence="2">Uncharacterized protein</fullName>
    </submittedName>
</protein>
<dbReference type="Proteomes" id="UP000030764">
    <property type="component" value="Unassembled WGS sequence"/>
</dbReference>
<gene>
    <name evidence="2" type="ORF">M513_00589</name>
    <name evidence="3" type="ORF">M514_00589</name>
</gene>
<evidence type="ECO:0000313" key="3">
    <source>
        <dbReference type="EMBL" id="KFD61233.1"/>
    </source>
</evidence>
<dbReference type="Proteomes" id="UP000030758">
    <property type="component" value="Unassembled WGS sequence"/>
</dbReference>
<dbReference type="EMBL" id="KL367630">
    <property type="protein sequence ID" value="KFD61233.1"/>
    <property type="molecule type" value="Genomic_DNA"/>
</dbReference>
<dbReference type="AlphaFoldDB" id="A0A085MMB7"/>
<feature type="compositionally biased region" description="Basic and acidic residues" evidence="1">
    <location>
        <begin position="65"/>
        <end position="78"/>
    </location>
</feature>
<evidence type="ECO:0000313" key="4">
    <source>
        <dbReference type="Proteomes" id="UP000030764"/>
    </source>
</evidence>
<sequence length="100" mass="11759">MEFFEQSNILVHNIEAVGRVPSDDKSIELEQNNMNLHLLWALATRNDDAIFPAEPLITFQKQCRESKRRERSEIDQRSFKTGPQRCKFSGRKPIQKDFHT</sequence>
<proteinExistence type="predicted"/>
<organism evidence="2 4">
    <name type="scientific">Trichuris suis</name>
    <name type="common">pig whipworm</name>
    <dbReference type="NCBI Taxonomy" id="68888"/>
    <lineage>
        <taxon>Eukaryota</taxon>
        <taxon>Metazoa</taxon>
        <taxon>Ecdysozoa</taxon>
        <taxon>Nematoda</taxon>
        <taxon>Enoplea</taxon>
        <taxon>Dorylaimia</taxon>
        <taxon>Trichinellida</taxon>
        <taxon>Trichuridae</taxon>
        <taxon>Trichuris</taxon>
    </lineage>
</organism>
<keyword evidence="4" id="KW-1185">Reference proteome</keyword>
<dbReference type="EMBL" id="KL363184">
    <property type="protein sequence ID" value="KFD58363.1"/>
    <property type="molecule type" value="Genomic_DNA"/>
</dbReference>
<name>A0A085MMB7_9BILA</name>